<dbReference type="SMART" id="SM00028">
    <property type="entry name" value="TPR"/>
    <property type="match status" value="2"/>
</dbReference>
<reference evidence="2" key="1">
    <citation type="submission" date="2020-05" db="EMBL/GenBank/DDBJ databases">
        <title>Genomic Encyclopedia of Type Strains, Phase IV (KMG-V): Genome sequencing to study the core and pangenomes of soil and plant-associated prokaryotes.</title>
        <authorList>
            <person name="Whitman W."/>
        </authorList>
    </citation>
    <scope>NUCLEOTIDE SEQUENCE</scope>
    <source>
        <strain evidence="2">16F</strain>
    </source>
</reference>
<keyword evidence="1" id="KW-0802">TPR repeat</keyword>
<dbReference type="RefSeq" id="WP_173778205.1">
    <property type="nucleotide sequence ID" value="NZ_JABSNO010000003.1"/>
</dbReference>
<accession>A0A8J8G9R7</accession>
<organism evidence="2 3">
    <name type="scientific">Frigoriflavimonas asaccharolytica</name>
    <dbReference type="NCBI Taxonomy" id="2735899"/>
    <lineage>
        <taxon>Bacteria</taxon>
        <taxon>Pseudomonadati</taxon>
        <taxon>Bacteroidota</taxon>
        <taxon>Flavobacteriia</taxon>
        <taxon>Flavobacteriales</taxon>
        <taxon>Weeksellaceae</taxon>
        <taxon>Frigoriflavimonas</taxon>
    </lineage>
</organism>
<dbReference type="InterPro" id="IPR019734">
    <property type="entry name" value="TPR_rpt"/>
</dbReference>
<dbReference type="Pfam" id="PF13424">
    <property type="entry name" value="TPR_12"/>
    <property type="match status" value="1"/>
</dbReference>
<comment type="caution">
    <text evidence="2">The sequence shown here is derived from an EMBL/GenBank/DDBJ whole genome shotgun (WGS) entry which is preliminary data.</text>
</comment>
<protein>
    <submittedName>
        <fullName evidence="2">Tetratricopeptide (TPR) repeat protein</fullName>
    </submittedName>
</protein>
<feature type="repeat" description="TPR" evidence="1">
    <location>
        <begin position="57"/>
        <end position="90"/>
    </location>
</feature>
<dbReference type="AlphaFoldDB" id="A0A8J8G9R7"/>
<dbReference type="SUPFAM" id="SSF48452">
    <property type="entry name" value="TPR-like"/>
    <property type="match status" value="1"/>
</dbReference>
<proteinExistence type="predicted"/>
<dbReference type="EMBL" id="JABSNO010000003">
    <property type="protein sequence ID" value="NRS91582.1"/>
    <property type="molecule type" value="Genomic_DNA"/>
</dbReference>
<sequence>MKKLGTILFLIFAIFISAQLSPLEKVLEEADAHYNKNEYALAIPLYKEYFENDQKDYESYDRLGICYYRIDDFENARQNFRRAALLCPVDQKTKLASYYSNLSAAYSHLDDNGKAFDYALKAYRIDQTSHTLFNAASMANNIGRCTEGLKLLDDTKLPMENEYNALYGMCNYREGRYEDAIRYYELFFSSFDAKTNTVDFIIPDEKFILMKCYIKSATEAENELSEERVQKITTLYLDLSKDKVTQKKMLRYLAVEDNSWNKNEISVRLVKNLIKKNEREISAKDKIFMKLAEKGLKDTYKIADDYLKTNTITDEKELFVMKTFRYLGYLYTVIGDDADTTLVIAEADIKKLKFLFDDIYPKKDYTDEEMLESMLIPLHTTLDVFRKIAKTPENQKIFVPTVRKIVGDFPNTKYRDFLRKLMDAGYLEN</sequence>
<evidence type="ECO:0000256" key="1">
    <source>
        <dbReference type="PROSITE-ProRule" id="PRU00339"/>
    </source>
</evidence>
<keyword evidence="3" id="KW-1185">Reference proteome</keyword>
<evidence type="ECO:0000313" key="3">
    <source>
        <dbReference type="Proteomes" id="UP000610746"/>
    </source>
</evidence>
<name>A0A8J8G9R7_9FLAO</name>
<dbReference type="InterPro" id="IPR011990">
    <property type="entry name" value="TPR-like_helical_dom_sf"/>
</dbReference>
<evidence type="ECO:0000313" key="2">
    <source>
        <dbReference type="EMBL" id="NRS91582.1"/>
    </source>
</evidence>
<dbReference type="PROSITE" id="PS50005">
    <property type="entry name" value="TPR"/>
    <property type="match status" value="1"/>
</dbReference>
<dbReference type="Proteomes" id="UP000610746">
    <property type="component" value="Unassembled WGS sequence"/>
</dbReference>
<gene>
    <name evidence="2" type="ORF">HNQ03_000649</name>
</gene>
<dbReference type="Gene3D" id="1.25.40.10">
    <property type="entry name" value="Tetratricopeptide repeat domain"/>
    <property type="match status" value="1"/>
</dbReference>